<dbReference type="Proteomes" id="UP000269015">
    <property type="component" value="Chromosome"/>
</dbReference>
<proteinExistence type="predicted"/>
<dbReference type="RefSeq" id="WP_027373780.1">
    <property type="nucleotide sequence ID" value="NZ_CP033828.1"/>
</dbReference>
<organism evidence="1 2">
    <name type="scientific">Chryseobacterium indologenes</name>
    <name type="common">Flavobacterium indologenes</name>
    <dbReference type="NCBI Taxonomy" id="253"/>
    <lineage>
        <taxon>Bacteria</taxon>
        <taxon>Pseudomonadati</taxon>
        <taxon>Bacteroidota</taxon>
        <taxon>Flavobacteriia</taxon>
        <taxon>Flavobacteriales</taxon>
        <taxon>Weeksellaceae</taxon>
        <taxon>Chryseobacterium group</taxon>
        <taxon>Chryseobacterium</taxon>
    </lineage>
</organism>
<dbReference type="AlphaFoldDB" id="A0AAD0Z0J9"/>
<protein>
    <submittedName>
        <fullName evidence="1">Uncharacterized protein</fullName>
    </submittedName>
</protein>
<name>A0AAD0Z0J9_CHRID</name>
<evidence type="ECO:0000313" key="1">
    <source>
        <dbReference type="EMBL" id="AZB18414.1"/>
    </source>
</evidence>
<evidence type="ECO:0000313" key="2">
    <source>
        <dbReference type="Proteomes" id="UP000269015"/>
    </source>
</evidence>
<sequence length="127" mass="14680">MDVKMIISLFFCFLLLGCNTSENNQIKVSIKVVDSYTHEPRVNDRVKVLIGKWGFPTRQYEQIGEYYTDSSGVVKLNLSKDERYSFMTFGANHAFGSDEYKKGELKNNQQVVIEVVPPDKKQFKIEE</sequence>
<dbReference type="PROSITE" id="PS51257">
    <property type="entry name" value="PROKAR_LIPOPROTEIN"/>
    <property type="match status" value="1"/>
</dbReference>
<dbReference type="GeneID" id="56899274"/>
<reference evidence="1 2" key="1">
    <citation type="submission" date="2018-11" db="EMBL/GenBank/DDBJ databases">
        <title>Proposal to divide the Flavobacteriaceae and reorganize its genera based on Amino Acid Identity values calculated from whole genome sequences.</title>
        <authorList>
            <person name="Nicholson A.C."/>
            <person name="Gulvik C.A."/>
            <person name="Whitney A.M."/>
            <person name="Humrighouse B.W."/>
            <person name="Bell M."/>
            <person name="Holmes B."/>
            <person name="Steigerwalt A.G."/>
            <person name="Villarma A."/>
            <person name="Sheth M."/>
            <person name="Batra D."/>
            <person name="Pryor J."/>
            <person name="Bernardet J.-F."/>
            <person name="Hugo C."/>
            <person name="Kampfer P."/>
            <person name="Newman J."/>
            <person name="McQuiston J.R."/>
        </authorList>
    </citation>
    <scope>NUCLEOTIDE SEQUENCE [LARGE SCALE GENOMIC DNA]</scope>
    <source>
        <strain evidence="1 2">H5559</strain>
    </source>
</reference>
<gene>
    <name evidence="1" type="ORF">EG352_11785</name>
</gene>
<dbReference type="EMBL" id="CP033930">
    <property type="protein sequence ID" value="AZB18414.1"/>
    <property type="molecule type" value="Genomic_DNA"/>
</dbReference>
<accession>A0AAD0Z0J9</accession>